<accession>A0A511X9Q6</accession>
<feature type="domain" description="Heparinase II/III-like C-terminal" evidence="3">
    <location>
        <begin position="300"/>
        <end position="520"/>
    </location>
</feature>
<feature type="region of interest" description="Disordered" evidence="2">
    <location>
        <begin position="526"/>
        <end position="553"/>
    </location>
</feature>
<dbReference type="EMBL" id="BJYF01000007">
    <property type="protein sequence ID" value="GEN59678.1"/>
    <property type="molecule type" value="Genomic_DNA"/>
</dbReference>
<dbReference type="InterPro" id="IPR012480">
    <property type="entry name" value="Hepar_II_III_C"/>
</dbReference>
<dbReference type="GO" id="GO:0030313">
    <property type="term" value="C:cell envelope"/>
    <property type="evidence" value="ECO:0007669"/>
    <property type="project" value="UniProtKB-SubCell"/>
</dbReference>
<sequence>MGLGRWARDARLSLALLGPLGGLRSVPSAPALTVRDLWTGDEAGGELMVRGHASHRGVTRPLSHGRWTAPDWPDEFRDWLQSFAWLRDLRELGTDSARSKARAMVATWLGQPIGETPLQNPAVTGARVAAWLSHYDFYAASADEDFRKNLMTRVVLEARTVMALAPGDRRDWSAFQALKGLLAAAIALPEQSGFLARYMKLIDTELEQQALSDGCHASRSPETQLLVLQELAEMRVMLQSARIPIPTTMAATLDRMTPVLRAFRHGDGRLALFNGTRPHPAPRIDSIIARALPRGHVVARSLPEGRLVRLSAGDTLLFVDGGSPAPQGFDALAHAGALSFELSSGRSQLIVNCGASTLPGWSEALREAAAHSVLSLPSTPALRWGRNGRLESSPKVACDHAVLDADHLLELSSDAYVHAGAGVYRRRLYLTQDGGDLRGEDRLDGEGPASEFVLRFHLHPGVRVELEETDILLLTETETWRFRSDGYSSIEESVYLGGRTPAKTLQIVVRPAMIEAAPNIETPVAVEPHEDGAPSVEQAETTDHPDETDHAPYDERTASGVAEDYDAEVWPQEHAEVLETPHAESRGADVESGEWAEDQSPDGADKPTATAEETPPSVTRPAEQARGVRWAFSRLDG</sequence>
<organism evidence="4 5">
    <name type="scientific">Acetobacter nitrogenifigens DSM 23921 = NBRC 105050</name>
    <dbReference type="NCBI Taxonomy" id="1120919"/>
    <lineage>
        <taxon>Bacteria</taxon>
        <taxon>Pseudomonadati</taxon>
        <taxon>Pseudomonadota</taxon>
        <taxon>Alphaproteobacteria</taxon>
        <taxon>Acetobacterales</taxon>
        <taxon>Acetobacteraceae</taxon>
        <taxon>Acetobacter</taxon>
    </lineage>
</organism>
<dbReference type="OrthoDB" id="9787373at2"/>
<evidence type="ECO:0000256" key="2">
    <source>
        <dbReference type="SAM" id="MobiDB-lite"/>
    </source>
</evidence>
<dbReference type="STRING" id="1120919.GCA_000429165_01286"/>
<comment type="caution">
    <text evidence="4">The sequence shown here is derived from an EMBL/GenBank/DDBJ whole genome shotgun (WGS) entry which is preliminary data.</text>
</comment>
<dbReference type="Pfam" id="PF07940">
    <property type="entry name" value="Hepar_II_III_C"/>
    <property type="match status" value="1"/>
</dbReference>
<dbReference type="Proteomes" id="UP000321635">
    <property type="component" value="Unassembled WGS sequence"/>
</dbReference>
<proteinExistence type="predicted"/>
<gene>
    <name evidence="4" type="ORF">ANI02nite_15620</name>
</gene>
<evidence type="ECO:0000313" key="4">
    <source>
        <dbReference type="EMBL" id="GEN59678.1"/>
    </source>
</evidence>
<name>A0A511X9Q6_9PROT</name>
<evidence type="ECO:0000313" key="5">
    <source>
        <dbReference type="Proteomes" id="UP000321635"/>
    </source>
</evidence>
<dbReference type="GO" id="GO:0016829">
    <property type="term" value="F:lyase activity"/>
    <property type="evidence" value="ECO:0007669"/>
    <property type="project" value="InterPro"/>
</dbReference>
<dbReference type="AlphaFoldDB" id="A0A511X9Q6"/>
<dbReference type="InterPro" id="IPR008929">
    <property type="entry name" value="Chondroitin_lyas"/>
</dbReference>
<evidence type="ECO:0000256" key="1">
    <source>
        <dbReference type="ARBA" id="ARBA00004196"/>
    </source>
</evidence>
<reference evidence="4 5" key="1">
    <citation type="submission" date="2019-07" db="EMBL/GenBank/DDBJ databases">
        <title>Whole genome shotgun sequence of Acetobacter nitrogenifigens NBRC 105050.</title>
        <authorList>
            <person name="Hosoyama A."/>
            <person name="Uohara A."/>
            <person name="Ohji S."/>
            <person name="Ichikawa N."/>
        </authorList>
    </citation>
    <scope>NUCLEOTIDE SEQUENCE [LARGE SCALE GENOMIC DNA]</scope>
    <source>
        <strain evidence="4 5">NBRC 105050</strain>
    </source>
</reference>
<feature type="region of interest" description="Disordered" evidence="2">
    <location>
        <begin position="577"/>
        <end position="637"/>
    </location>
</feature>
<feature type="compositionally biased region" description="Basic and acidic residues" evidence="2">
    <location>
        <begin position="541"/>
        <end position="553"/>
    </location>
</feature>
<dbReference type="Gene3D" id="2.70.98.70">
    <property type="match status" value="1"/>
</dbReference>
<comment type="subcellular location">
    <subcellularLocation>
        <location evidence="1">Cell envelope</location>
    </subcellularLocation>
</comment>
<dbReference type="Gene3D" id="1.50.10.100">
    <property type="entry name" value="Chondroitin AC/alginate lyase"/>
    <property type="match status" value="1"/>
</dbReference>
<keyword evidence="5" id="KW-1185">Reference proteome</keyword>
<feature type="compositionally biased region" description="Basic and acidic residues" evidence="2">
    <location>
        <begin position="577"/>
        <end position="589"/>
    </location>
</feature>
<protein>
    <recommendedName>
        <fullName evidence="3">Heparinase II/III-like C-terminal domain-containing protein</fullName>
    </recommendedName>
</protein>
<evidence type="ECO:0000259" key="3">
    <source>
        <dbReference type="Pfam" id="PF07940"/>
    </source>
</evidence>
<feature type="compositionally biased region" description="Acidic residues" evidence="2">
    <location>
        <begin position="591"/>
        <end position="600"/>
    </location>
</feature>
<dbReference type="RefSeq" id="WP_051292031.1">
    <property type="nucleotide sequence ID" value="NZ_AUBI01000003.1"/>
</dbReference>